<reference evidence="3" key="1">
    <citation type="journal article" date="2023" name="Commun. Biol.">
        <title>Genome analysis of Parmales, the sister group of diatoms, reveals the evolutionary specialization of diatoms from phago-mixotrophs to photoautotrophs.</title>
        <authorList>
            <person name="Ban H."/>
            <person name="Sato S."/>
            <person name="Yoshikawa S."/>
            <person name="Yamada K."/>
            <person name="Nakamura Y."/>
            <person name="Ichinomiya M."/>
            <person name="Sato N."/>
            <person name="Blanc-Mathieu R."/>
            <person name="Endo H."/>
            <person name="Kuwata A."/>
            <person name="Ogata H."/>
        </authorList>
    </citation>
    <scope>NUCLEOTIDE SEQUENCE [LARGE SCALE GENOMIC DNA]</scope>
    <source>
        <strain evidence="3">NIES 3699</strain>
    </source>
</reference>
<organism evidence="2 3">
    <name type="scientific">Triparma verrucosa</name>
    <dbReference type="NCBI Taxonomy" id="1606542"/>
    <lineage>
        <taxon>Eukaryota</taxon>
        <taxon>Sar</taxon>
        <taxon>Stramenopiles</taxon>
        <taxon>Ochrophyta</taxon>
        <taxon>Bolidophyceae</taxon>
        <taxon>Parmales</taxon>
        <taxon>Triparmaceae</taxon>
        <taxon>Triparma</taxon>
    </lineage>
</organism>
<feature type="transmembrane region" description="Helical" evidence="1">
    <location>
        <begin position="71"/>
        <end position="91"/>
    </location>
</feature>
<feature type="transmembrane region" description="Helical" evidence="1">
    <location>
        <begin position="150"/>
        <end position="171"/>
    </location>
</feature>
<gene>
    <name evidence="2" type="ORF">TrVE_jg13229</name>
</gene>
<keyword evidence="3" id="KW-1185">Reference proteome</keyword>
<evidence type="ECO:0000256" key="1">
    <source>
        <dbReference type="SAM" id="Phobius"/>
    </source>
</evidence>
<feature type="transmembrane region" description="Helical" evidence="1">
    <location>
        <begin position="311"/>
        <end position="335"/>
    </location>
</feature>
<dbReference type="AlphaFoldDB" id="A0A9W7FLN4"/>
<feature type="transmembrane region" description="Helical" evidence="1">
    <location>
        <begin position="341"/>
        <end position="361"/>
    </location>
</feature>
<comment type="caution">
    <text evidence="2">The sequence shown here is derived from an EMBL/GenBank/DDBJ whole genome shotgun (WGS) entry which is preliminary data.</text>
</comment>
<keyword evidence="1" id="KW-1133">Transmembrane helix</keyword>
<keyword evidence="1" id="KW-0472">Membrane</keyword>
<sequence length="415" mass="47538">MKKVNYDTMSKVEAPDIKAHVDIEAQAISVCVVDAGDAVVLGGADVNVVEAQIESTYPLFTQEDYDNPHILILKAVAYVVIGPVVLLFWILPKYVFKKIVKYSSIACKVFCNGLTWFCEMTCKGLEYAWKGVTSLARLVYKNILKPTYDFFAFITYSVYSAIRYIVIRIYAGMCYAWDKLKTYVLVPAWNGLCFIYEQIVLPICNAIVYIFAKTFECISYVCQMMYDGLCYIWNVLNENILMPLYNFGVYCWSVLWDCVSFCFNMLWEGVKLVGKGMYWFIWYPIWWIFDKLWLGACVAKDFCLEYLALPFYNWVLVPIYELGVFMKNAAVNWIFLPIYNLVSNVLGVVYEGVTGILSFLYENIVEPVFNVVGSIFTAIGEFIGGVFNFISNVIESVLDGLGRMFKALGRMFGIK</sequence>
<name>A0A9W7FLN4_9STRA</name>
<dbReference type="EMBL" id="BRXX01000499">
    <property type="protein sequence ID" value="GMI14457.1"/>
    <property type="molecule type" value="Genomic_DNA"/>
</dbReference>
<proteinExistence type="predicted"/>
<evidence type="ECO:0000313" key="2">
    <source>
        <dbReference type="EMBL" id="GMI14457.1"/>
    </source>
</evidence>
<dbReference type="Proteomes" id="UP001165160">
    <property type="component" value="Unassembled WGS sequence"/>
</dbReference>
<accession>A0A9W7FLN4</accession>
<feature type="transmembrane region" description="Helical" evidence="1">
    <location>
        <begin position="368"/>
        <end position="390"/>
    </location>
</feature>
<feature type="transmembrane region" description="Helical" evidence="1">
    <location>
        <begin position="183"/>
        <end position="212"/>
    </location>
</feature>
<protein>
    <submittedName>
        <fullName evidence="2">Uncharacterized protein</fullName>
    </submittedName>
</protein>
<keyword evidence="1" id="KW-0812">Transmembrane</keyword>
<evidence type="ECO:0000313" key="3">
    <source>
        <dbReference type="Proteomes" id="UP001165160"/>
    </source>
</evidence>